<keyword evidence="4 7" id="KW-1133">Transmembrane helix</keyword>
<feature type="transmembrane region" description="Helical" evidence="7">
    <location>
        <begin position="489"/>
        <end position="512"/>
    </location>
</feature>
<reference evidence="8" key="1">
    <citation type="journal article" date="2019" name="Environ. Microbiol.">
        <title>Fungal ecological strategies reflected in gene transcription - a case study of two litter decomposers.</title>
        <authorList>
            <person name="Barbi F."/>
            <person name="Kohler A."/>
            <person name="Barry K."/>
            <person name="Baskaran P."/>
            <person name="Daum C."/>
            <person name="Fauchery L."/>
            <person name="Ihrmark K."/>
            <person name="Kuo A."/>
            <person name="LaButti K."/>
            <person name="Lipzen A."/>
            <person name="Morin E."/>
            <person name="Grigoriev I.V."/>
            <person name="Henrissat B."/>
            <person name="Lindahl B."/>
            <person name="Martin F."/>
        </authorList>
    </citation>
    <scope>NUCLEOTIDE SEQUENCE</scope>
    <source>
        <strain evidence="8">JB14</strain>
    </source>
</reference>
<feature type="transmembrane region" description="Helical" evidence="7">
    <location>
        <begin position="379"/>
        <end position="397"/>
    </location>
</feature>
<evidence type="ECO:0000313" key="9">
    <source>
        <dbReference type="Proteomes" id="UP000799118"/>
    </source>
</evidence>
<comment type="similarity">
    <text evidence="2">Belongs to the purine-cytosine permease (2.A.39) family.</text>
</comment>
<dbReference type="Proteomes" id="UP000799118">
    <property type="component" value="Unassembled WGS sequence"/>
</dbReference>
<evidence type="ECO:0000256" key="3">
    <source>
        <dbReference type="ARBA" id="ARBA00022692"/>
    </source>
</evidence>
<sequence>MVRFDFFRYAQGLRWGNVKASLRVPQGEIVSEGHQWSNQDLAPTPPEDRKWTCWVYAAFWTAHAADATAWTAGSAAVGLGLTWWQAWLALNVAHLIGTIMIVANGRMASRYHVGFPICARASWGMWGAYMAVIMRAVICIIWNGVNTYYAGRLVDVCLQCIWPSWAHVANTLPESAGITTRQLAAFLIAWFIFQCLTVIHPRDLKWFYLAKSIIVLTAMHGILIWWMRKNGGAHFPSQSNQLPRTTRAWLWMKALDAGFGAVSSLTVNQADIARYAKTPNSQLWGQLFTYPLASALPGLYGVLVASASQEITGTPLWNLWDVTQYMLDEYPHDSGAKFGVFLAAGSMALALIAVNLATNCLPFGSDVSALFPRYLNIKRGQFICCLLGLAIAPWKILQNGSTFLAFLSGYGYWLAPVAAILCVDYFFIQHGNIVTLELYNGKPGGMYWYHKGWNIRAPVITILSLIPCLPGFAWTISSNVNISSGAANLSTLSFILTYAIAAVMYWVSYWIWPRASPMRMDDIKDRFEYIARLQDEEETSHSHRDDDDEKAPSDQLFTEDLSVSITEVL</sequence>
<feature type="transmembrane region" description="Helical" evidence="7">
    <location>
        <begin position="287"/>
        <end position="307"/>
    </location>
</feature>
<keyword evidence="9" id="KW-1185">Reference proteome</keyword>
<dbReference type="GO" id="GO:0015205">
    <property type="term" value="F:nucleobase transmembrane transporter activity"/>
    <property type="evidence" value="ECO:0007669"/>
    <property type="project" value="TreeGrafter"/>
</dbReference>
<evidence type="ECO:0000256" key="1">
    <source>
        <dbReference type="ARBA" id="ARBA00004141"/>
    </source>
</evidence>
<keyword evidence="5 7" id="KW-0472">Membrane</keyword>
<comment type="subcellular location">
    <subcellularLocation>
        <location evidence="1">Membrane</location>
        <topology evidence="1">Multi-pass membrane protein</topology>
    </subcellularLocation>
</comment>
<dbReference type="PANTHER" id="PTHR30618:SF0">
    <property type="entry name" value="PURINE-URACIL PERMEASE NCS1"/>
    <property type="match status" value="1"/>
</dbReference>
<feature type="transmembrane region" description="Helical" evidence="7">
    <location>
        <begin position="248"/>
        <end position="267"/>
    </location>
</feature>
<protein>
    <recommendedName>
        <fullName evidence="10">Allantoin permease</fullName>
    </recommendedName>
</protein>
<evidence type="ECO:0000256" key="5">
    <source>
        <dbReference type="ARBA" id="ARBA00023136"/>
    </source>
</evidence>
<feature type="transmembrane region" description="Helical" evidence="7">
    <location>
        <begin position="84"/>
        <end position="103"/>
    </location>
</feature>
<dbReference type="PANTHER" id="PTHR30618">
    <property type="entry name" value="NCS1 FAMILY PURINE/PYRIMIDINE TRANSPORTER"/>
    <property type="match status" value="1"/>
</dbReference>
<feature type="transmembrane region" description="Helical" evidence="7">
    <location>
        <begin position="182"/>
        <end position="199"/>
    </location>
</feature>
<dbReference type="OrthoDB" id="2018619at2759"/>
<feature type="transmembrane region" description="Helical" evidence="7">
    <location>
        <begin position="206"/>
        <end position="228"/>
    </location>
</feature>
<feature type="transmembrane region" description="Helical" evidence="7">
    <location>
        <begin position="403"/>
        <end position="428"/>
    </location>
</feature>
<evidence type="ECO:0000256" key="4">
    <source>
        <dbReference type="ARBA" id="ARBA00022989"/>
    </source>
</evidence>
<evidence type="ECO:0000256" key="2">
    <source>
        <dbReference type="ARBA" id="ARBA00008974"/>
    </source>
</evidence>
<feature type="transmembrane region" description="Helical" evidence="7">
    <location>
        <begin position="455"/>
        <end position="477"/>
    </location>
</feature>
<dbReference type="InterPro" id="IPR001248">
    <property type="entry name" value="Pur-cyt_permease"/>
</dbReference>
<feature type="transmembrane region" description="Helical" evidence="7">
    <location>
        <begin position="123"/>
        <end position="145"/>
    </location>
</feature>
<gene>
    <name evidence="8" type="ORF">BT96DRAFT_468821</name>
</gene>
<dbReference type="GO" id="GO:0005886">
    <property type="term" value="C:plasma membrane"/>
    <property type="evidence" value="ECO:0007669"/>
    <property type="project" value="TreeGrafter"/>
</dbReference>
<evidence type="ECO:0000256" key="7">
    <source>
        <dbReference type="SAM" id="Phobius"/>
    </source>
</evidence>
<feature type="transmembrane region" description="Helical" evidence="7">
    <location>
        <begin position="338"/>
        <end position="358"/>
    </location>
</feature>
<feature type="region of interest" description="Disordered" evidence="6">
    <location>
        <begin position="536"/>
        <end position="556"/>
    </location>
</feature>
<dbReference type="Gene3D" id="1.10.4160.10">
    <property type="entry name" value="Hydantoin permease"/>
    <property type="match status" value="1"/>
</dbReference>
<keyword evidence="3 7" id="KW-0812">Transmembrane</keyword>
<evidence type="ECO:0008006" key="10">
    <source>
        <dbReference type="Google" id="ProtNLM"/>
    </source>
</evidence>
<dbReference type="EMBL" id="ML769386">
    <property type="protein sequence ID" value="KAE9410111.1"/>
    <property type="molecule type" value="Genomic_DNA"/>
</dbReference>
<evidence type="ECO:0000256" key="6">
    <source>
        <dbReference type="SAM" id="MobiDB-lite"/>
    </source>
</evidence>
<name>A0A6A4IHI6_9AGAR</name>
<dbReference type="InterPro" id="IPR045225">
    <property type="entry name" value="Uracil/uridine/allantoin_perm"/>
</dbReference>
<dbReference type="Pfam" id="PF02133">
    <property type="entry name" value="Transp_cyt_pur"/>
    <property type="match status" value="1"/>
</dbReference>
<organism evidence="8 9">
    <name type="scientific">Gymnopus androsaceus JB14</name>
    <dbReference type="NCBI Taxonomy" id="1447944"/>
    <lineage>
        <taxon>Eukaryota</taxon>
        <taxon>Fungi</taxon>
        <taxon>Dikarya</taxon>
        <taxon>Basidiomycota</taxon>
        <taxon>Agaricomycotina</taxon>
        <taxon>Agaricomycetes</taxon>
        <taxon>Agaricomycetidae</taxon>
        <taxon>Agaricales</taxon>
        <taxon>Marasmiineae</taxon>
        <taxon>Omphalotaceae</taxon>
        <taxon>Gymnopus</taxon>
    </lineage>
</organism>
<dbReference type="AlphaFoldDB" id="A0A6A4IHI6"/>
<accession>A0A6A4IHI6</accession>
<evidence type="ECO:0000313" key="8">
    <source>
        <dbReference type="EMBL" id="KAE9410111.1"/>
    </source>
</evidence>
<proteinExistence type="inferred from homology"/>